<protein>
    <submittedName>
        <fullName evidence="4">Recombinase family protein</fullName>
    </submittedName>
</protein>
<dbReference type="Pfam" id="PF07508">
    <property type="entry name" value="Recombinase"/>
    <property type="match status" value="1"/>
</dbReference>
<dbReference type="PANTHER" id="PTHR30461">
    <property type="entry name" value="DNA-INVERTASE FROM LAMBDOID PROPHAGE"/>
    <property type="match status" value="1"/>
</dbReference>
<dbReference type="InterPro" id="IPR011109">
    <property type="entry name" value="DNA_bind_recombinase_dom"/>
</dbReference>
<feature type="coiled-coil region" evidence="1">
    <location>
        <begin position="372"/>
        <end position="441"/>
    </location>
</feature>
<dbReference type="Gene3D" id="3.90.1750.20">
    <property type="entry name" value="Putative Large Serine Recombinase, Chain B, Domain 2"/>
    <property type="match status" value="1"/>
</dbReference>
<dbReference type="CDD" id="cd00338">
    <property type="entry name" value="Ser_Recombinase"/>
    <property type="match status" value="1"/>
</dbReference>
<dbReference type="InterPro" id="IPR036162">
    <property type="entry name" value="Resolvase-like_N_sf"/>
</dbReference>
<feature type="domain" description="Recombinase" evidence="3">
    <location>
        <begin position="159"/>
        <end position="284"/>
    </location>
</feature>
<dbReference type="InterPro" id="IPR006119">
    <property type="entry name" value="Resolv_N"/>
</dbReference>
<dbReference type="SMART" id="SM00857">
    <property type="entry name" value="Resolvase"/>
    <property type="match status" value="1"/>
</dbReference>
<keyword evidence="1" id="KW-0175">Coiled coil</keyword>
<feature type="domain" description="Resolvase/invertase-type recombinase catalytic" evidence="2">
    <location>
        <begin position="2"/>
        <end position="152"/>
    </location>
</feature>
<dbReference type="InterPro" id="IPR025827">
    <property type="entry name" value="Zn_ribbon_recom_dom"/>
</dbReference>
<reference evidence="5" key="1">
    <citation type="submission" date="2023-11" db="EMBL/GenBank/DDBJ databases">
        <title>Genome Sequence of Bacillus pseudomycoides stain BUPM19.</title>
        <authorList>
            <person name="Farhat A."/>
        </authorList>
    </citation>
    <scope>NUCLEOTIDE SEQUENCE [LARGE SCALE GENOMIC DNA]</scope>
    <source>
        <strain evidence="5">BUPM19</strain>
    </source>
</reference>
<gene>
    <name evidence="4" type="ORF">U2I54_12665</name>
</gene>
<dbReference type="Gene3D" id="3.40.50.1390">
    <property type="entry name" value="Resolvase, N-terminal catalytic domain"/>
    <property type="match status" value="1"/>
</dbReference>
<evidence type="ECO:0000313" key="4">
    <source>
        <dbReference type="EMBL" id="MDZ5607928.1"/>
    </source>
</evidence>
<dbReference type="Pfam" id="PF00239">
    <property type="entry name" value="Resolvase"/>
    <property type="match status" value="1"/>
</dbReference>
<dbReference type="PANTHER" id="PTHR30461:SF23">
    <property type="entry name" value="DNA RECOMBINASE-RELATED"/>
    <property type="match status" value="1"/>
</dbReference>
<dbReference type="SUPFAM" id="SSF53041">
    <property type="entry name" value="Resolvase-like"/>
    <property type="match status" value="1"/>
</dbReference>
<dbReference type="Pfam" id="PF13408">
    <property type="entry name" value="Zn_ribbon_recom"/>
    <property type="match status" value="1"/>
</dbReference>
<keyword evidence="5" id="KW-1185">Reference proteome</keyword>
<comment type="caution">
    <text evidence="4">The sequence shown here is derived from an EMBL/GenBank/DDBJ whole genome shotgun (WGS) entry which is preliminary data.</text>
</comment>
<sequence>MKYAVYVRVSTDKDEQVVSIENQIDICRYWIEQNGFEWDENAVYKDEAVSGTAWLERHAMQRILKKAEARELDIVIFKSIHRLARDLKDALEIKEILLGHGIRLVTIEEGYDSLYEGKNDMKFDIYAMFASQLPRTLSVSISAALAAKVRRGEHTGKVPFGYDSVDNKMVINEEEAEVVQTIFDLYEKGLGYSAIADYLTEQGFRTRRGVKWSKMSVRYALNNRMYRGDYVMNQYTKVKVAGRKKQMLNPKEKWTIFENHHPAIISKAQWDRVNDGWESRKRKRKVSTRNELRGLVYCPHCGGRIRVITASRVRNGKRDEWRYMKCQNYKNYALIECVNHVPILYSDFREIIVNRLKEVEKEIDTAFEWKQVDRNKKDIAKTKQEIARLKNKKERLLDLYIDKLIDKDTFAKRDKDFENMLEEKESKLLKLTDESVEKDNQQQIKEAFSILNENTDLHEAFKLLIHRIWLYQDGQIKIEYTFQV</sequence>
<evidence type="ECO:0000313" key="5">
    <source>
        <dbReference type="Proteomes" id="UP001291930"/>
    </source>
</evidence>
<dbReference type="RefSeq" id="WP_374217911.1">
    <property type="nucleotide sequence ID" value="NZ_JAXOVW010000024.1"/>
</dbReference>
<evidence type="ECO:0000256" key="1">
    <source>
        <dbReference type="SAM" id="Coils"/>
    </source>
</evidence>
<dbReference type="Proteomes" id="UP001291930">
    <property type="component" value="Unassembled WGS sequence"/>
</dbReference>
<organism evidence="4 5">
    <name type="scientific">Bacillus bingmayongensis</name>
    <dbReference type="NCBI Taxonomy" id="1150157"/>
    <lineage>
        <taxon>Bacteria</taxon>
        <taxon>Bacillati</taxon>
        <taxon>Bacillota</taxon>
        <taxon>Bacilli</taxon>
        <taxon>Bacillales</taxon>
        <taxon>Bacillaceae</taxon>
        <taxon>Bacillus</taxon>
    </lineage>
</organism>
<dbReference type="InterPro" id="IPR038109">
    <property type="entry name" value="DNA_bind_recomb_sf"/>
</dbReference>
<proteinExistence type="predicted"/>
<accession>A0ABU5JWW5</accession>
<dbReference type="EMBL" id="JAXOVW010000024">
    <property type="protein sequence ID" value="MDZ5607928.1"/>
    <property type="molecule type" value="Genomic_DNA"/>
</dbReference>
<dbReference type="PROSITE" id="PS51736">
    <property type="entry name" value="RECOMBINASES_3"/>
    <property type="match status" value="1"/>
</dbReference>
<evidence type="ECO:0000259" key="3">
    <source>
        <dbReference type="PROSITE" id="PS51737"/>
    </source>
</evidence>
<evidence type="ECO:0000259" key="2">
    <source>
        <dbReference type="PROSITE" id="PS51736"/>
    </source>
</evidence>
<name>A0ABU5JWW5_9BACI</name>
<dbReference type="PROSITE" id="PS51737">
    <property type="entry name" value="RECOMBINASE_DNA_BIND"/>
    <property type="match status" value="1"/>
</dbReference>
<dbReference type="InterPro" id="IPR050639">
    <property type="entry name" value="SSR_resolvase"/>
</dbReference>